<organism evidence="2 3">
    <name type="scientific">Humicola insolens</name>
    <name type="common">Soft-rot fungus</name>
    <dbReference type="NCBI Taxonomy" id="85995"/>
    <lineage>
        <taxon>Eukaryota</taxon>
        <taxon>Fungi</taxon>
        <taxon>Dikarya</taxon>
        <taxon>Ascomycota</taxon>
        <taxon>Pezizomycotina</taxon>
        <taxon>Sordariomycetes</taxon>
        <taxon>Sordariomycetidae</taxon>
        <taxon>Sordariales</taxon>
        <taxon>Chaetomiaceae</taxon>
        <taxon>Mycothermus</taxon>
    </lineage>
</organism>
<dbReference type="PANTHER" id="PTHR13271:SF137">
    <property type="entry name" value="SET DOMAIN-CONTAINING PROTEIN"/>
    <property type="match status" value="1"/>
</dbReference>
<dbReference type="CDD" id="cd19177">
    <property type="entry name" value="SET_SETD4"/>
    <property type="match status" value="1"/>
</dbReference>
<reference evidence="2 3" key="1">
    <citation type="journal article" date="2024" name="Commun. Biol.">
        <title>Comparative genomic analysis of thermophilic fungi reveals convergent evolutionary adaptations and gene losses.</title>
        <authorList>
            <person name="Steindorff A.S."/>
            <person name="Aguilar-Pontes M.V."/>
            <person name="Robinson A.J."/>
            <person name="Andreopoulos B."/>
            <person name="LaButti K."/>
            <person name="Kuo A."/>
            <person name="Mondo S."/>
            <person name="Riley R."/>
            <person name="Otillar R."/>
            <person name="Haridas S."/>
            <person name="Lipzen A."/>
            <person name="Grimwood J."/>
            <person name="Schmutz J."/>
            <person name="Clum A."/>
            <person name="Reid I.D."/>
            <person name="Moisan M.C."/>
            <person name="Butler G."/>
            <person name="Nguyen T.T.M."/>
            <person name="Dewar K."/>
            <person name="Conant G."/>
            <person name="Drula E."/>
            <person name="Henrissat B."/>
            <person name="Hansel C."/>
            <person name="Singer S."/>
            <person name="Hutchinson M.I."/>
            <person name="de Vries R.P."/>
            <person name="Natvig D.O."/>
            <person name="Powell A.J."/>
            <person name="Tsang A."/>
            <person name="Grigoriev I.V."/>
        </authorList>
    </citation>
    <scope>NUCLEOTIDE SEQUENCE [LARGE SCALE GENOMIC DNA]</scope>
    <source>
        <strain evidence="2 3">CBS 620.91</strain>
    </source>
</reference>
<accession>A0ABR3V6Q9</accession>
<dbReference type="InterPro" id="IPR044429">
    <property type="entry name" value="SETD4_SET"/>
</dbReference>
<dbReference type="SUPFAM" id="SSF82199">
    <property type="entry name" value="SET domain"/>
    <property type="match status" value="1"/>
</dbReference>
<sequence length="402" mass="45409">MDPYDELLHWAQDRGVELHGVAPRAIPGRGVGLIATKPLKASSNILLIANELIMHIPNSALRSIATVRPRIKKTLPEGTKVHALLAAELALDKPTSKHAPWNAVIPSREDVTSSLPLAWPDSRLHAYLPPKARTLLKQQSAKFERDWAVVTDSDSPALRHLTRDEYLYFWLLVNTRTFYHETPRTKQRLAHDDRMALQPVADLFNHADEPGCDVAFGAPGGGFEVTVGEGRNFQPGEELCICYGRHGNDFLLVEYGFVLQKNRWDEASLDDALLPELGPEERETLDDRGFLGGYVLDAETVCYRTQVALRLLCAMSVEEWGRLVDEGEDGGEKMQEKTDRLLLKILRKYRETVQRTIEELGSLDIGEQCQRDVLMTRWKQIQVLIDRATERLEAPSHMNIHA</sequence>
<name>A0ABR3V6Q9_HUMIN</name>
<dbReference type="PANTHER" id="PTHR13271">
    <property type="entry name" value="UNCHARACTERIZED PUTATIVE METHYLTRANSFERASE"/>
    <property type="match status" value="1"/>
</dbReference>
<evidence type="ECO:0000313" key="2">
    <source>
        <dbReference type="EMBL" id="KAL1837425.1"/>
    </source>
</evidence>
<proteinExistence type="predicted"/>
<dbReference type="Pfam" id="PF00856">
    <property type="entry name" value="SET"/>
    <property type="match status" value="1"/>
</dbReference>
<protein>
    <recommendedName>
        <fullName evidence="1">SET domain-containing protein</fullName>
    </recommendedName>
</protein>
<dbReference type="EMBL" id="JAZGSY010000296">
    <property type="protein sequence ID" value="KAL1837425.1"/>
    <property type="molecule type" value="Genomic_DNA"/>
</dbReference>
<gene>
    <name evidence="2" type="ORF">VTJ49DRAFT_3796</name>
</gene>
<dbReference type="PROSITE" id="PS50280">
    <property type="entry name" value="SET"/>
    <property type="match status" value="1"/>
</dbReference>
<dbReference type="InterPro" id="IPR050600">
    <property type="entry name" value="SETD3_SETD6_MTase"/>
</dbReference>
<evidence type="ECO:0000259" key="1">
    <source>
        <dbReference type="PROSITE" id="PS50280"/>
    </source>
</evidence>
<dbReference type="InterPro" id="IPR046341">
    <property type="entry name" value="SET_dom_sf"/>
</dbReference>
<dbReference type="InterPro" id="IPR001214">
    <property type="entry name" value="SET_dom"/>
</dbReference>
<keyword evidence="3" id="KW-1185">Reference proteome</keyword>
<evidence type="ECO:0000313" key="3">
    <source>
        <dbReference type="Proteomes" id="UP001583172"/>
    </source>
</evidence>
<dbReference type="Proteomes" id="UP001583172">
    <property type="component" value="Unassembled WGS sequence"/>
</dbReference>
<dbReference type="Gene3D" id="3.90.1410.10">
    <property type="entry name" value="set domain protein methyltransferase, domain 1"/>
    <property type="match status" value="1"/>
</dbReference>
<feature type="domain" description="SET" evidence="1">
    <location>
        <begin position="19"/>
        <end position="244"/>
    </location>
</feature>
<comment type="caution">
    <text evidence="2">The sequence shown here is derived from an EMBL/GenBank/DDBJ whole genome shotgun (WGS) entry which is preliminary data.</text>
</comment>